<feature type="domain" description="Gfo/Idh/MocA-like oxidoreductase N-terminal" evidence="1">
    <location>
        <begin position="3"/>
        <end position="128"/>
    </location>
</feature>
<dbReference type="SUPFAM" id="SSF51735">
    <property type="entry name" value="NAD(P)-binding Rossmann-fold domains"/>
    <property type="match status" value="1"/>
</dbReference>
<dbReference type="GO" id="GO:0000166">
    <property type="term" value="F:nucleotide binding"/>
    <property type="evidence" value="ECO:0007669"/>
    <property type="project" value="InterPro"/>
</dbReference>
<evidence type="ECO:0000313" key="3">
    <source>
        <dbReference type="Proteomes" id="UP000287171"/>
    </source>
</evidence>
<dbReference type="Gene3D" id="3.30.360.10">
    <property type="entry name" value="Dihydrodipicolinate Reductase, domain 2"/>
    <property type="match status" value="1"/>
</dbReference>
<dbReference type="Pfam" id="PF01408">
    <property type="entry name" value="GFO_IDH_MocA"/>
    <property type="match status" value="1"/>
</dbReference>
<dbReference type="InterPro" id="IPR036291">
    <property type="entry name" value="NAD(P)-bd_dom_sf"/>
</dbReference>
<dbReference type="InterPro" id="IPR052515">
    <property type="entry name" value="Gfo/Idh/MocA_Oxidoreductase"/>
</dbReference>
<dbReference type="Proteomes" id="UP000287171">
    <property type="component" value="Unassembled WGS sequence"/>
</dbReference>
<sequence length="400" mass="44984">MIDVCVIGISGFGDTHYHDLVRGVEHGSVRLLGATVINQDEEVEKCQRLRSLGCELFTDYTEMLERFKGQCDICFIPTGIPLHAVMTVAALQAGANVFVEKPAAATIQEVRAMQSCATEMGRFVAVGFQTMYARETFWMKRAILKQEIGTLQAIKCYALWPRLDNYYTRNNWAGRLKIAGKWILDSPFSNAVAHQLNMLCFLAGSELTRSASLKSIQAELYRGHEIESTDTACLRVLTDTEVPLYFLVTHCSEELAGPEIVVRGDRGEIHWTTHRVTITRANGTHEERECDTGQELRDRLMEHLIHKVSDPDSFVCDLDIAGAHVRSFNGAHESSSIHQLDAPLIQRYSEAGSVKTVIENIDTIIREAFVEEKLFSELNVPWSQPGKIVSLSHYDYFPKD</sequence>
<keyword evidence="3" id="KW-1185">Reference proteome</keyword>
<dbReference type="AlphaFoldDB" id="A0A402BHB6"/>
<gene>
    <name evidence="2" type="ORF">KDA_62570</name>
</gene>
<dbReference type="RefSeq" id="WP_126630818.1">
    <property type="nucleotide sequence ID" value="NZ_BIFT01000002.1"/>
</dbReference>
<evidence type="ECO:0000259" key="1">
    <source>
        <dbReference type="Pfam" id="PF01408"/>
    </source>
</evidence>
<dbReference type="SUPFAM" id="SSF55347">
    <property type="entry name" value="Glyceraldehyde-3-phosphate dehydrogenase-like, C-terminal domain"/>
    <property type="match status" value="1"/>
</dbReference>
<evidence type="ECO:0000313" key="2">
    <source>
        <dbReference type="EMBL" id="GCE30773.1"/>
    </source>
</evidence>
<accession>A0A402BHB6</accession>
<dbReference type="InterPro" id="IPR000683">
    <property type="entry name" value="Gfo/Idh/MocA-like_OxRdtase_N"/>
</dbReference>
<dbReference type="PANTHER" id="PTHR43249:SF1">
    <property type="entry name" value="D-GLUCOSIDE 3-DEHYDROGENASE"/>
    <property type="match status" value="1"/>
</dbReference>
<organism evidence="2 3">
    <name type="scientific">Dictyobacter alpinus</name>
    <dbReference type="NCBI Taxonomy" id="2014873"/>
    <lineage>
        <taxon>Bacteria</taxon>
        <taxon>Bacillati</taxon>
        <taxon>Chloroflexota</taxon>
        <taxon>Ktedonobacteria</taxon>
        <taxon>Ktedonobacterales</taxon>
        <taxon>Dictyobacteraceae</taxon>
        <taxon>Dictyobacter</taxon>
    </lineage>
</organism>
<name>A0A402BHB6_9CHLR</name>
<reference evidence="3" key="1">
    <citation type="submission" date="2018-12" db="EMBL/GenBank/DDBJ databases">
        <title>Tengunoibacter tsumagoiensis gen. nov., sp. nov., Dictyobacter kobayashii sp. nov., D. alpinus sp. nov., and D. joshuensis sp. nov. and description of Dictyobacteraceae fam. nov. within the order Ktedonobacterales isolated from Tengu-no-mugimeshi.</title>
        <authorList>
            <person name="Wang C.M."/>
            <person name="Zheng Y."/>
            <person name="Sakai Y."/>
            <person name="Toyoda A."/>
            <person name="Minakuchi Y."/>
            <person name="Abe K."/>
            <person name="Yokota A."/>
            <person name="Yabe S."/>
        </authorList>
    </citation>
    <scope>NUCLEOTIDE SEQUENCE [LARGE SCALE GENOMIC DNA]</scope>
    <source>
        <strain evidence="3">Uno16</strain>
    </source>
</reference>
<protein>
    <submittedName>
        <fullName evidence="2">Oxidoreductase</fullName>
    </submittedName>
</protein>
<dbReference type="PANTHER" id="PTHR43249">
    <property type="entry name" value="UDP-N-ACETYL-2-AMINO-2-DEOXY-D-GLUCURONATE OXIDASE"/>
    <property type="match status" value="1"/>
</dbReference>
<comment type="caution">
    <text evidence="2">The sequence shown here is derived from an EMBL/GenBank/DDBJ whole genome shotgun (WGS) entry which is preliminary data.</text>
</comment>
<dbReference type="EMBL" id="BIFT01000002">
    <property type="protein sequence ID" value="GCE30773.1"/>
    <property type="molecule type" value="Genomic_DNA"/>
</dbReference>
<proteinExistence type="predicted"/>
<dbReference type="OrthoDB" id="9781966at2"/>
<dbReference type="Gene3D" id="3.40.50.720">
    <property type="entry name" value="NAD(P)-binding Rossmann-like Domain"/>
    <property type="match status" value="1"/>
</dbReference>